<dbReference type="Proteomes" id="UP000192477">
    <property type="component" value="Unassembled WGS sequence"/>
</dbReference>
<gene>
    <name evidence="1" type="ORF">BH747_01400</name>
</gene>
<organism evidence="1 2">
    <name type="scientific">Enterococcus villorum</name>
    <dbReference type="NCBI Taxonomy" id="112904"/>
    <lineage>
        <taxon>Bacteria</taxon>
        <taxon>Bacillati</taxon>
        <taxon>Bacillota</taxon>
        <taxon>Bacilli</taxon>
        <taxon>Lactobacillales</taxon>
        <taxon>Enterococcaceae</taxon>
        <taxon>Enterococcus</taxon>
    </lineage>
</organism>
<reference evidence="1 2" key="1">
    <citation type="journal article" date="2017" name="BMC Microbiol.">
        <title>Comparative genomics of Enterococcus spp. isolated from bovine feces.</title>
        <authorList>
            <person name="Beukers A.G."/>
            <person name="Zaheer R."/>
            <person name="Goji N."/>
            <person name="Amoako K.K."/>
            <person name="Chaves A.V."/>
            <person name="Ward M.P."/>
            <person name="McAllister T.A."/>
        </authorList>
    </citation>
    <scope>NUCLEOTIDE SEQUENCE [LARGE SCALE GENOMIC DNA]</scope>
    <source>
        <strain evidence="1 2">F1129D 143</strain>
    </source>
</reference>
<evidence type="ECO:0000313" key="1">
    <source>
        <dbReference type="EMBL" id="OQO71515.1"/>
    </source>
</evidence>
<dbReference type="EMBL" id="MJEA01000001">
    <property type="protein sequence ID" value="OQO71515.1"/>
    <property type="molecule type" value="Genomic_DNA"/>
</dbReference>
<dbReference type="AlphaFoldDB" id="A0A1V8YVL0"/>
<accession>A0A1V8YVL0</accession>
<dbReference type="OrthoDB" id="47198at2"/>
<evidence type="ECO:0000313" key="2">
    <source>
        <dbReference type="Proteomes" id="UP000192477"/>
    </source>
</evidence>
<sequence>MPYFIASQMPDEKGRHELHETTCYRIPDANNQIKIGHYKNCTDAIRSNQALYPSMKFDGCKYCCSGCHRG</sequence>
<name>A0A1V8YVL0_9ENTE</name>
<proteinExistence type="predicted"/>
<protein>
    <submittedName>
        <fullName evidence="1">Uncharacterized protein</fullName>
    </submittedName>
</protein>
<comment type="caution">
    <text evidence="1">The sequence shown here is derived from an EMBL/GenBank/DDBJ whole genome shotgun (WGS) entry which is preliminary data.</text>
</comment>